<dbReference type="AlphaFoldDB" id="A0A0E0MS04"/>
<proteinExistence type="predicted"/>
<organism evidence="1 2">
    <name type="scientific">Oryza rufipogon</name>
    <name type="common">Brownbeard rice</name>
    <name type="synonym">Asian wild rice</name>
    <dbReference type="NCBI Taxonomy" id="4529"/>
    <lineage>
        <taxon>Eukaryota</taxon>
        <taxon>Viridiplantae</taxon>
        <taxon>Streptophyta</taxon>
        <taxon>Embryophyta</taxon>
        <taxon>Tracheophyta</taxon>
        <taxon>Spermatophyta</taxon>
        <taxon>Magnoliopsida</taxon>
        <taxon>Liliopsida</taxon>
        <taxon>Poales</taxon>
        <taxon>Poaceae</taxon>
        <taxon>BOP clade</taxon>
        <taxon>Oryzoideae</taxon>
        <taxon>Oryzeae</taxon>
        <taxon>Oryzinae</taxon>
        <taxon>Oryza</taxon>
    </lineage>
</organism>
<keyword evidence="2" id="KW-1185">Reference proteome</keyword>
<dbReference type="EnsemblPlants" id="ORUFI01G04960.1">
    <property type="protein sequence ID" value="ORUFI01G04960.1"/>
    <property type="gene ID" value="ORUFI01G04960"/>
</dbReference>
<reference evidence="1" key="2">
    <citation type="submission" date="2015-06" db="UniProtKB">
        <authorList>
            <consortium name="EnsemblPlants"/>
        </authorList>
    </citation>
    <scope>IDENTIFICATION</scope>
</reference>
<protein>
    <submittedName>
        <fullName evidence="1">Uncharacterized protein</fullName>
    </submittedName>
</protein>
<sequence>MGGDNLGTGLEEIALIPQKRSELLAHTKNSTVNLFERSRNGKSPETRRKMMTMGQISIKIHAW</sequence>
<reference evidence="2" key="1">
    <citation type="submission" date="2013-06" db="EMBL/GenBank/DDBJ databases">
        <authorList>
            <person name="Zhao Q."/>
        </authorList>
    </citation>
    <scope>NUCLEOTIDE SEQUENCE</scope>
    <source>
        <strain evidence="2">cv. W1943</strain>
    </source>
</reference>
<dbReference type="HOGENOM" id="CLU_2889782_0_0_1"/>
<name>A0A0E0MS04_ORYRU</name>
<dbReference type="Proteomes" id="UP000008022">
    <property type="component" value="Unassembled WGS sequence"/>
</dbReference>
<evidence type="ECO:0000313" key="2">
    <source>
        <dbReference type="Proteomes" id="UP000008022"/>
    </source>
</evidence>
<accession>A0A0E0MS04</accession>
<evidence type="ECO:0000313" key="1">
    <source>
        <dbReference type="EnsemblPlants" id="ORUFI01G04960.1"/>
    </source>
</evidence>
<dbReference type="Gramene" id="ORUFI01G04960.1">
    <property type="protein sequence ID" value="ORUFI01G04960.1"/>
    <property type="gene ID" value="ORUFI01G04960"/>
</dbReference>